<accession>J0HBW9</accession>
<protein>
    <submittedName>
        <fullName evidence="1">Uncharacterized protein</fullName>
    </submittedName>
</protein>
<gene>
    <name evidence="1" type="ORF">Rleg9DRAFT_6948</name>
</gene>
<sequence length="133" mass="15179">MPSLFELHMAERVAEYIDDHGHCNHQCVVHSPFALGEYEAHKLRRFDPESYTKLESHGVTTHAVEIADFESVGEMVGALSAIKDFNSKNSEDLYKHAIAVRLNYPLLIANGYSESDEIEEISKIFGNEYQRYD</sequence>
<dbReference type="OrthoDB" id="8373823at2"/>
<dbReference type="HOGENOM" id="CLU_1905040_0_0_5"/>
<dbReference type="EMBL" id="JH719381">
    <property type="protein sequence ID" value="EJB07925.1"/>
    <property type="molecule type" value="Genomic_DNA"/>
</dbReference>
<organism evidence="1 2">
    <name type="scientific">Rhizobium leguminosarum bv. trifolii WSM597</name>
    <dbReference type="NCBI Taxonomy" id="754764"/>
    <lineage>
        <taxon>Bacteria</taxon>
        <taxon>Pseudomonadati</taxon>
        <taxon>Pseudomonadota</taxon>
        <taxon>Alphaproteobacteria</taxon>
        <taxon>Hyphomicrobiales</taxon>
        <taxon>Rhizobiaceae</taxon>
        <taxon>Rhizobium/Agrobacterium group</taxon>
        <taxon>Rhizobium</taxon>
    </lineage>
</organism>
<reference evidence="1 2" key="1">
    <citation type="submission" date="2012-02" db="EMBL/GenBank/DDBJ databases">
        <title>Improved High-Quality Draft Sequence of Rhizobium leguminosarum bv. trifolii WSM597.</title>
        <authorList>
            <consortium name="US DOE Joint Genome Institute"/>
            <person name="Lucas S."/>
            <person name="Han J."/>
            <person name="Lapidus A."/>
            <person name="Cheng J.-F."/>
            <person name="Goodwin L."/>
            <person name="Pitluck S."/>
            <person name="Peters L."/>
            <person name="Ovchinnikova G."/>
            <person name="Held B."/>
            <person name="Detter J.C."/>
            <person name="Han C."/>
            <person name="Tapia R."/>
            <person name="Land M."/>
            <person name="Hauser L."/>
            <person name="Kyrpides N."/>
            <person name="Ivanova N."/>
            <person name="Pagani I."/>
            <person name="Brau L."/>
            <person name="Yates R."/>
            <person name="O'Hara G."/>
            <person name="Rui T."/>
            <person name="Howieson J."/>
            <person name="Reeve W."/>
            <person name="Woyke T."/>
        </authorList>
    </citation>
    <scope>NUCLEOTIDE SEQUENCE [LARGE SCALE GENOMIC DNA]</scope>
    <source>
        <strain evidence="1 2">WSM597</strain>
    </source>
</reference>
<dbReference type="RefSeq" id="WP_003593846.1">
    <property type="nucleotide sequence ID" value="NZ_JH719381.1"/>
</dbReference>
<evidence type="ECO:0000313" key="2">
    <source>
        <dbReference type="Proteomes" id="UP000005092"/>
    </source>
</evidence>
<name>J0HBW9_RHILT</name>
<evidence type="ECO:0000313" key="1">
    <source>
        <dbReference type="EMBL" id="EJB07925.1"/>
    </source>
</evidence>
<proteinExistence type="predicted"/>
<dbReference type="AlphaFoldDB" id="J0HBW9"/>
<dbReference type="Proteomes" id="UP000005092">
    <property type="component" value="Unassembled WGS sequence"/>
</dbReference>